<keyword evidence="3" id="KW-0813">Transport</keyword>
<evidence type="ECO:0000256" key="5">
    <source>
        <dbReference type="ARBA" id="ARBA00022692"/>
    </source>
</evidence>
<feature type="signal peptide" evidence="8">
    <location>
        <begin position="1"/>
        <end position="19"/>
    </location>
</feature>
<keyword evidence="8" id="KW-0732">Signal</keyword>
<gene>
    <name evidence="9" type="ORF">JR347_12225</name>
</gene>
<protein>
    <submittedName>
        <fullName evidence="9">TolC family protein</fullName>
    </submittedName>
</protein>
<evidence type="ECO:0000256" key="1">
    <source>
        <dbReference type="ARBA" id="ARBA00004442"/>
    </source>
</evidence>
<dbReference type="GO" id="GO:0015288">
    <property type="term" value="F:porin activity"/>
    <property type="evidence" value="ECO:0007669"/>
    <property type="project" value="TreeGrafter"/>
</dbReference>
<dbReference type="KEGG" id="fuv:JR347_12225"/>
<evidence type="ECO:0000256" key="3">
    <source>
        <dbReference type="ARBA" id="ARBA00022448"/>
    </source>
</evidence>
<dbReference type="Pfam" id="PF02321">
    <property type="entry name" value="OEP"/>
    <property type="match status" value="2"/>
</dbReference>
<proteinExistence type="inferred from homology"/>
<reference evidence="9" key="1">
    <citation type="submission" date="2021-02" db="EMBL/GenBank/DDBJ databases">
        <title>Fulvivirga sp. S481 isolated from sea water.</title>
        <authorList>
            <person name="Bae S.S."/>
            <person name="Baek K."/>
        </authorList>
    </citation>
    <scope>NUCLEOTIDE SEQUENCE</scope>
    <source>
        <strain evidence="9">S481</strain>
    </source>
</reference>
<evidence type="ECO:0000256" key="2">
    <source>
        <dbReference type="ARBA" id="ARBA00007613"/>
    </source>
</evidence>
<keyword evidence="10" id="KW-1185">Reference proteome</keyword>
<comment type="subcellular location">
    <subcellularLocation>
        <location evidence="1">Cell outer membrane</location>
    </subcellularLocation>
</comment>
<dbReference type="Gene3D" id="1.20.1600.10">
    <property type="entry name" value="Outer membrane efflux proteins (OEP)"/>
    <property type="match status" value="1"/>
</dbReference>
<organism evidence="9 10">
    <name type="scientific">Fulvivirga lutea</name>
    <dbReference type="NCBI Taxonomy" id="2810512"/>
    <lineage>
        <taxon>Bacteria</taxon>
        <taxon>Pseudomonadati</taxon>
        <taxon>Bacteroidota</taxon>
        <taxon>Cytophagia</taxon>
        <taxon>Cytophagales</taxon>
        <taxon>Fulvivirgaceae</taxon>
        <taxon>Fulvivirga</taxon>
    </lineage>
</organism>
<comment type="similarity">
    <text evidence="2">Belongs to the outer membrane factor (OMF) (TC 1.B.17) family.</text>
</comment>
<sequence>MHRFKLLILLVFTSLCAFGQENNVWTLQECIDYALANNITIQRSRLDLTNAEINYKQAQYNRLPNLNANGSYGFSWGRSIDPTTNLFVENQRIVSSNANVSSSVTLFNGFNINNNIKQNEYSYKATEKTVEDTENNTILNVVSFYTNVLFTKELFENSKKQLESTTQQVEITRKRVDAGALPISNLLDLLAQKATNELNQVNRENDYNNARIQLKQALQLPPEQNIDIALPDAEINVNPVMDLTAIEIYNIALSSQPNVQAAAYNVKSAEYGVKTQQGTLYPTLSLNAGLSTQYSDVADGPRFVPDGGAPRIIEEQIGFVQGSGTPVLAEQEIPSGQLLPDYPFTEQYEDQLRKFISLNLSIPIFNRFAARNSVQRSQITQSRADLTEKETKYQLWQTIEQAYNNVIAAAKSYESSQKQVEAREESFRVIKQRYEVGAANYVDYQVAENDLFQAKSDLLRAKFDFIFRQKILDFYQGKPLEF</sequence>
<evidence type="ECO:0000256" key="4">
    <source>
        <dbReference type="ARBA" id="ARBA00022452"/>
    </source>
</evidence>
<dbReference type="PANTHER" id="PTHR30026:SF20">
    <property type="entry name" value="OUTER MEMBRANE PROTEIN TOLC"/>
    <property type="match status" value="1"/>
</dbReference>
<keyword evidence="5" id="KW-0812">Transmembrane</keyword>
<name>A0A974WDV8_9BACT</name>
<evidence type="ECO:0000256" key="6">
    <source>
        <dbReference type="ARBA" id="ARBA00023136"/>
    </source>
</evidence>
<dbReference type="InterPro" id="IPR051906">
    <property type="entry name" value="TolC-like"/>
</dbReference>
<dbReference type="PANTHER" id="PTHR30026">
    <property type="entry name" value="OUTER MEMBRANE PROTEIN TOLC"/>
    <property type="match status" value="1"/>
</dbReference>
<keyword evidence="4" id="KW-1134">Transmembrane beta strand</keyword>
<dbReference type="RefSeq" id="WP_205720889.1">
    <property type="nucleotide sequence ID" value="NZ_CP070608.1"/>
</dbReference>
<dbReference type="GO" id="GO:0015562">
    <property type="term" value="F:efflux transmembrane transporter activity"/>
    <property type="evidence" value="ECO:0007669"/>
    <property type="project" value="InterPro"/>
</dbReference>
<dbReference type="Proteomes" id="UP000662783">
    <property type="component" value="Chromosome"/>
</dbReference>
<dbReference type="GO" id="GO:0009279">
    <property type="term" value="C:cell outer membrane"/>
    <property type="evidence" value="ECO:0007669"/>
    <property type="project" value="UniProtKB-SubCell"/>
</dbReference>
<dbReference type="GO" id="GO:1990281">
    <property type="term" value="C:efflux pump complex"/>
    <property type="evidence" value="ECO:0007669"/>
    <property type="project" value="TreeGrafter"/>
</dbReference>
<evidence type="ECO:0000313" key="9">
    <source>
        <dbReference type="EMBL" id="QSE96373.1"/>
    </source>
</evidence>
<dbReference type="InterPro" id="IPR003423">
    <property type="entry name" value="OMP_efflux"/>
</dbReference>
<dbReference type="SUPFAM" id="SSF56954">
    <property type="entry name" value="Outer membrane efflux proteins (OEP)"/>
    <property type="match status" value="1"/>
</dbReference>
<evidence type="ECO:0000256" key="8">
    <source>
        <dbReference type="SAM" id="SignalP"/>
    </source>
</evidence>
<evidence type="ECO:0000256" key="7">
    <source>
        <dbReference type="ARBA" id="ARBA00023237"/>
    </source>
</evidence>
<accession>A0A974WDV8</accession>
<feature type="chain" id="PRO_5036856540" evidence="8">
    <location>
        <begin position="20"/>
        <end position="482"/>
    </location>
</feature>
<keyword evidence="7" id="KW-0998">Cell outer membrane</keyword>
<dbReference type="EMBL" id="CP070608">
    <property type="protein sequence ID" value="QSE96373.1"/>
    <property type="molecule type" value="Genomic_DNA"/>
</dbReference>
<keyword evidence="6" id="KW-0472">Membrane</keyword>
<evidence type="ECO:0000313" key="10">
    <source>
        <dbReference type="Proteomes" id="UP000662783"/>
    </source>
</evidence>
<dbReference type="AlphaFoldDB" id="A0A974WDV8"/>